<comment type="caution">
    <text evidence="1">The sequence shown here is derived from an EMBL/GenBank/DDBJ whole genome shotgun (WGS) entry which is preliminary data.</text>
</comment>
<protein>
    <submittedName>
        <fullName evidence="1">Uncharacterized protein</fullName>
    </submittedName>
</protein>
<dbReference type="AlphaFoldDB" id="A0A645IZR6"/>
<dbReference type="Gene3D" id="3.40.50.1980">
    <property type="entry name" value="Nitrogenase molybdenum iron protein domain"/>
    <property type="match status" value="1"/>
</dbReference>
<organism evidence="1">
    <name type="scientific">bioreactor metagenome</name>
    <dbReference type="NCBI Taxonomy" id="1076179"/>
    <lineage>
        <taxon>unclassified sequences</taxon>
        <taxon>metagenomes</taxon>
        <taxon>ecological metagenomes</taxon>
    </lineage>
</organism>
<evidence type="ECO:0000313" key="1">
    <source>
        <dbReference type="EMBL" id="MPN53734.1"/>
    </source>
</evidence>
<sequence length="152" mass="17445">MAAQLFVQAGRHRMAQAVFAHLDRPQHLRSDPRRQRTAGDFDLGQLRHVGSVLLMSIHPPAAVFPHASLPVPARPSDRLGTCRRRHRRRLDCRRRPRACRRSGPAGSGWQRLTAVRTGNYDYLPKDLFQFKPNARWDQAYAYLLKLLYPGEA</sequence>
<dbReference type="SUPFAM" id="SSF53807">
    <property type="entry name" value="Helical backbone' metal receptor"/>
    <property type="match status" value="1"/>
</dbReference>
<dbReference type="EMBL" id="VSSQ01121182">
    <property type="protein sequence ID" value="MPN53734.1"/>
    <property type="molecule type" value="Genomic_DNA"/>
</dbReference>
<gene>
    <name evidence="1" type="ORF">SDC9_201400</name>
</gene>
<accession>A0A645IZR6</accession>
<proteinExistence type="predicted"/>
<name>A0A645IZR6_9ZZZZ</name>
<reference evidence="1" key="1">
    <citation type="submission" date="2019-08" db="EMBL/GenBank/DDBJ databases">
        <authorList>
            <person name="Kucharzyk K."/>
            <person name="Murdoch R.W."/>
            <person name="Higgins S."/>
            <person name="Loffler F."/>
        </authorList>
    </citation>
    <scope>NUCLEOTIDE SEQUENCE</scope>
</reference>